<dbReference type="PROSITE" id="PS50106">
    <property type="entry name" value="PDZ"/>
    <property type="match status" value="2"/>
</dbReference>
<sequence>MNPSPHGTYSLPPQMSDNIGKRLNDYLMDRKRSTMQQTGNPGPPMGGVVPQYDNLYLPHHHHLQQGGGPPPMHPPMHHHLQQSPGGGNGMSLYDTQPQQQQQQQQPPLSHFYGNPGPMHPGPPGNGWKMSPGQQQQQQQQHSPSQHPHHTLYHHSGPGMGGHHHHGLDEYSLTEVTLERQALGFGFRIVGGTEEGSQVTVGHIVPGGAADKDTRIATGDEILNINGVNVENASHHRVVQLMGEAGLRGQVTMILRRRQLSKPMVPPPPPLPPNPRYPYNVLVTRKDNEGFGFVIISSSGQFLGSSIGDLIPGSPAERCGELKIGDRIIAVNSIDITGMSHSDVVNLIKESGLQVKLTIDSPRDGIMHPAIGSLIQPSVPTSVPNGVGANGNGGGGGGGGGPMLSSNTDLYVSSNSTVSGSNGPTINRYPAIIS</sequence>
<evidence type="ECO:0000256" key="1">
    <source>
        <dbReference type="SAM" id="MobiDB-lite"/>
    </source>
</evidence>
<dbReference type="CDD" id="cd06733">
    <property type="entry name" value="PDZ3_MAGI-1_3-like"/>
    <property type="match status" value="1"/>
</dbReference>
<dbReference type="Proteomes" id="UP000075901">
    <property type="component" value="Unassembled WGS sequence"/>
</dbReference>
<dbReference type="PANTHER" id="PTHR10316">
    <property type="entry name" value="MEMBRANE ASSOCIATED GUANYLATE KINASE-RELATED"/>
    <property type="match status" value="1"/>
</dbReference>
<feature type="compositionally biased region" description="Polar residues" evidence="1">
    <location>
        <begin position="1"/>
        <end position="17"/>
    </location>
</feature>
<feature type="domain" description="PDZ" evidence="2">
    <location>
        <begin position="279"/>
        <end position="362"/>
    </location>
</feature>
<dbReference type="AlphaFoldDB" id="A0A182SAY6"/>
<dbReference type="GO" id="GO:0007165">
    <property type="term" value="P:signal transduction"/>
    <property type="evidence" value="ECO:0007669"/>
    <property type="project" value="TreeGrafter"/>
</dbReference>
<dbReference type="PANTHER" id="PTHR10316:SF40">
    <property type="entry name" value="LD27118P"/>
    <property type="match status" value="1"/>
</dbReference>
<feature type="domain" description="PDZ" evidence="2">
    <location>
        <begin position="174"/>
        <end position="245"/>
    </location>
</feature>
<accession>A0A182SAY6</accession>
<evidence type="ECO:0000259" key="2">
    <source>
        <dbReference type="PROSITE" id="PS50106"/>
    </source>
</evidence>
<evidence type="ECO:0000313" key="3">
    <source>
        <dbReference type="EnsemblMetazoa" id="AMAM003154-PA"/>
    </source>
</evidence>
<dbReference type="FunFam" id="2.30.42.10:FF:000232">
    <property type="entry name" value="Uncharacterized protein, isoform A"/>
    <property type="match status" value="1"/>
</dbReference>
<reference evidence="3" key="2">
    <citation type="submission" date="2020-05" db="UniProtKB">
        <authorList>
            <consortium name="EnsemblMetazoa"/>
        </authorList>
    </citation>
    <scope>IDENTIFICATION</scope>
    <source>
        <strain evidence="3">maculatus3</strain>
    </source>
</reference>
<protein>
    <recommendedName>
        <fullName evidence="2">PDZ domain-containing protein</fullName>
    </recommendedName>
</protein>
<organism evidence="3 4">
    <name type="scientific">Anopheles maculatus</name>
    <dbReference type="NCBI Taxonomy" id="74869"/>
    <lineage>
        <taxon>Eukaryota</taxon>
        <taxon>Metazoa</taxon>
        <taxon>Ecdysozoa</taxon>
        <taxon>Arthropoda</taxon>
        <taxon>Hexapoda</taxon>
        <taxon>Insecta</taxon>
        <taxon>Pterygota</taxon>
        <taxon>Neoptera</taxon>
        <taxon>Endopterygota</taxon>
        <taxon>Diptera</taxon>
        <taxon>Nematocera</taxon>
        <taxon>Culicoidea</taxon>
        <taxon>Culicidae</taxon>
        <taxon>Anophelinae</taxon>
        <taxon>Anopheles</taxon>
        <taxon>Anopheles maculatus group</taxon>
    </lineage>
</organism>
<dbReference type="EnsemblMetazoa" id="AMAM003154-RA">
    <property type="protein sequence ID" value="AMAM003154-PA"/>
    <property type="gene ID" value="AMAM003154"/>
</dbReference>
<dbReference type="InterPro" id="IPR036034">
    <property type="entry name" value="PDZ_sf"/>
</dbReference>
<feature type="region of interest" description="Disordered" evidence="1">
    <location>
        <begin position="59"/>
        <end position="166"/>
    </location>
</feature>
<dbReference type="VEuPathDB" id="VectorBase:AMAM003154"/>
<name>A0A182SAY6_9DIPT</name>
<evidence type="ECO:0000313" key="4">
    <source>
        <dbReference type="Proteomes" id="UP000075901"/>
    </source>
</evidence>
<proteinExistence type="predicted"/>
<dbReference type="Pfam" id="PF00595">
    <property type="entry name" value="PDZ"/>
    <property type="match status" value="2"/>
</dbReference>
<feature type="region of interest" description="Disordered" evidence="1">
    <location>
        <begin position="1"/>
        <end position="20"/>
    </location>
</feature>
<dbReference type="InterPro" id="IPR001478">
    <property type="entry name" value="PDZ"/>
</dbReference>
<keyword evidence="4" id="KW-1185">Reference proteome</keyword>
<feature type="compositionally biased region" description="Low complexity" evidence="1">
    <location>
        <begin position="96"/>
        <end position="107"/>
    </location>
</feature>
<feature type="region of interest" description="Disordered" evidence="1">
    <location>
        <begin position="385"/>
        <end position="405"/>
    </location>
</feature>
<dbReference type="GO" id="GO:0005737">
    <property type="term" value="C:cytoplasm"/>
    <property type="evidence" value="ECO:0007669"/>
    <property type="project" value="TreeGrafter"/>
</dbReference>
<dbReference type="CDD" id="cd06734">
    <property type="entry name" value="PDZ4_MAGI-1_3-like"/>
    <property type="match status" value="1"/>
</dbReference>
<feature type="compositionally biased region" description="Low complexity" evidence="1">
    <location>
        <begin position="133"/>
        <end position="145"/>
    </location>
</feature>
<dbReference type="SUPFAM" id="SSF50156">
    <property type="entry name" value="PDZ domain-like"/>
    <property type="match status" value="2"/>
</dbReference>
<dbReference type="Gene3D" id="2.30.42.10">
    <property type="match status" value="2"/>
</dbReference>
<reference evidence="4" key="1">
    <citation type="submission" date="2013-09" db="EMBL/GenBank/DDBJ databases">
        <title>The Genome Sequence of Anopheles maculatus species B.</title>
        <authorList>
            <consortium name="The Broad Institute Genomics Platform"/>
            <person name="Neafsey D.E."/>
            <person name="Besansky N."/>
            <person name="Howell P."/>
            <person name="Walton C."/>
            <person name="Young S.K."/>
            <person name="Zeng Q."/>
            <person name="Gargeya S."/>
            <person name="Fitzgerald M."/>
            <person name="Haas B."/>
            <person name="Abouelleil A."/>
            <person name="Allen A.W."/>
            <person name="Alvarado L."/>
            <person name="Arachchi H.M."/>
            <person name="Berlin A.M."/>
            <person name="Chapman S.B."/>
            <person name="Gainer-Dewar J."/>
            <person name="Goldberg J."/>
            <person name="Griggs A."/>
            <person name="Gujja S."/>
            <person name="Hansen M."/>
            <person name="Howarth C."/>
            <person name="Imamovic A."/>
            <person name="Ireland A."/>
            <person name="Larimer J."/>
            <person name="McCowan C."/>
            <person name="Murphy C."/>
            <person name="Pearson M."/>
            <person name="Poon T.W."/>
            <person name="Priest M."/>
            <person name="Roberts A."/>
            <person name="Saif S."/>
            <person name="Shea T."/>
            <person name="Sisk P."/>
            <person name="Sykes S."/>
            <person name="Wortman J."/>
            <person name="Nusbaum C."/>
            <person name="Birren B."/>
        </authorList>
    </citation>
    <scope>NUCLEOTIDE SEQUENCE [LARGE SCALE GENOMIC DNA]</scope>
    <source>
        <strain evidence="4">maculatus3</strain>
    </source>
</reference>
<feature type="compositionally biased region" description="Gly residues" evidence="1">
    <location>
        <begin position="387"/>
        <end position="401"/>
    </location>
</feature>
<dbReference type="SMART" id="SM00228">
    <property type="entry name" value="PDZ"/>
    <property type="match status" value="2"/>
</dbReference>